<dbReference type="Proteomes" id="UP000460287">
    <property type="component" value="Unassembled WGS sequence"/>
</dbReference>
<dbReference type="PRINTS" id="PR00260">
    <property type="entry name" value="CHEMTRNSDUCR"/>
</dbReference>
<dbReference type="Pfam" id="PF02743">
    <property type="entry name" value="dCache_1"/>
    <property type="match status" value="1"/>
</dbReference>
<protein>
    <submittedName>
        <fullName evidence="12">Methyl-accepting chemotaxis protein</fullName>
    </submittedName>
</protein>
<comment type="caution">
    <text evidence="12">The sequence shown here is derived from an EMBL/GenBank/DDBJ whole genome shotgun (WGS) entry which is preliminary data.</text>
</comment>
<dbReference type="Pfam" id="PF00015">
    <property type="entry name" value="MCPsignal"/>
    <property type="match status" value="1"/>
</dbReference>
<evidence type="ECO:0000256" key="9">
    <source>
        <dbReference type="PROSITE-ProRule" id="PRU00284"/>
    </source>
</evidence>
<dbReference type="InterPro" id="IPR004090">
    <property type="entry name" value="Chemotax_Me-accpt_rcpt"/>
</dbReference>
<dbReference type="SUPFAM" id="SSF58104">
    <property type="entry name" value="Methyl-accepting chemotaxis protein (MCP) signaling domain"/>
    <property type="match status" value="1"/>
</dbReference>
<dbReference type="GO" id="GO:0005886">
    <property type="term" value="C:plasma membrane"/>
    <property type="evidence" value="ECO:0007669"/>
    <property type="project" value="UniProtKB-SubCell"/>
</dbReference>
<feature type="transmembrane region" description="Helical" evidence="10">
    <location>
        <begin position="291"/>
        <end position="313"/>
    </location>
</feature>
<dbReference type="RefSeq" id="WP_154531240.1">
    <property type="nucleotide sequence ID" value="NZ_VULX01000009.1"/>
</dbReference>
<dbReference type="PANTHER" id="PTHR32089:SF112">
    <property type="entry name" value="LYSOZYME-LIKE PROTEIN-RELATED"/>
    <property type="match status" value="1"/>
</dbReference>
<dbReference type="EMBL" id="VULX01000009">
    <property type="protein sequence ID" value="MSR91354.1"/>
    <property type="molecule type" value="Genomic_DNA"/>
</dbReference>
<organism evidence="12 13">
    <name type="scientific">Inconstantimicrobium porci</name>
    <dbReference type="NCBI Taxonomy" id="2652291"/>
    <lineage>
        <taxon>Bacteria</taxon>
        <taxon>Bacillati</taxon>
        <taxon>Bacillota</taxon>
        <taxon>Clostridia</taxon>
        <taxon>Eubacteriales</taxon>
        <taxon>Clostridiaceae</taxon>
        <taxon>Inconstantimicrobium</taxon>
    </lineage>
</organism>
<evidence type="ECO:0000256" key="1">
    <source>
        <dbReference type="ARBA" id="ARBA00004651"/>
    </source>
</evidence>
<proteinExistence type="inferred from homology"/>
<dbReference type="GO" id="GO:0004888">
    <property type="term" value="F:transmembrane signaling receptor activity"/>
    <property type="evidence" value="ECO:0007669"/>
    <property type="project" value="InterPro"/>
</dbReference>
<dbReference type="AlphaFoldDB" id="A0A7X2MYD0"/>
<dbReference type="CDD" id="cd12912">
    <property type="entry name" value="PDC2_MCP_like"/>
    <property type="match status" value="1"/>
</dbReference>
<dbReference type="GO" id="GO:0007165">
    <property type="term" value="P:signal transduction"/>
    <property type="evidence" value="ECO:0007669"/>
    <property type="project" value="UniProtKB-KW"/>
</dbReference>
<evidence type="ECO:0000256" key="2">
    <source>
        <dbReference type="ARBA" id="ARBA00022475"/>
    </source>
</evidence>
<dbReference type="Gene3D" id="1.10.287.950">
    <property type="entry name" value="Methyl-accepting chemotaxis protein"/>
    <property type="match status" value="1"/>
</dbReference>
<dbReference type="SMART" id="SM00283">
    <property type="entry name" value="MA"/>
    <property type="match status" value="1"/>
</dbReference>
<dbReference type="GO" id="GO:0006935">
    <property type="term" value="P:chemotaxis"/>
    <property type="evidence" value="ECO:0007669"/>
    <property type="project" value="UniProtKB-KW"/>
</dbReference>
<dbReference type="InterPro" id="IPR004089">
    <property type="entry name" value="MCPsignal_dom"/>
</dbReference>
<dbReference type="InterPro" id="IPR033479">
    <property type="entry name" value="dCache_1"/>
</dbReference>
<keyword evidence="3" id="KW-0145">Chemotaxis</keyword>
<reference evidence="12 13" key="1">
    <citation type="submission" date="2019-08" db="EMBL/GenBank/DDBJ databases">
        <title>In-depth cultivation of the pig gut microbiome towards novel bacterial diversity and tailored functional studies.</title>
        <authorList>
            <person name="Wylensek D."/>
            <person name="Hitch T.C.A."/>
            <person name="Clavel T."/>
        </authorList>
    </citation>
    <scope>NUCLEOTIDE SEQUENCE [LARGE SCALE GENOMIC DNA]</scope>
    <source>
        <strain evidence="12 13">WCA-383-APC-5B</strain>
    </source>
</reference>
<dbReference type="CDD" id="cd18773">
    <property type="entry name" value="PDC1_HK_sensor"/>
    <property type="match status" value="1"/>
</dbReference>
<feature type="transmembrane region" description="Helical" evidence="10">
    <location>
        <begin position="12"/>
        <end position="33"/>
    </location>
</feature>
<evidence type="ECO:0000256" key="5">
    <source>
        <dbReference type="ARBA" id="ARBA00022989"/>
    </source>
</evidence>
<evidence type="ECO:0000256" key="3">
    <source>
        <dbReference type="ARBA" id="ARBA00022500"/>
    </source>
</evidence>
<comment type="similarity">
    <text evidence="8">Belongs to the methyl-accepting chemotaxis (MCP) protein family.</text>
</comment>
<dbReference type="Gene3D" id="3.30.450.20">
    <property type="entry name" value="PAS domain"/>
    <property type="match status" value="1"/>
</dbReference>
<evidence type="ECO:0000256" key="8">
    <source>
        <dbReference type="ARBA" id="ARBA00029447"/>
    </source>
</evidence>
<evidence type="ECO:0000313" key="12">
    <source>
        <dbReference type="EMBL" id="MSR91354.1"/>
    </source>
</evidence>
<evidence type="ECO:0000313" key="13">
    <source>
        <dbReference type="Proteomes" id="UP000460287"/>
    </source>
</evidence>
<dbReference type="PANTHER" id="PTHR32089">
    <property type="entry name" value="METHYL-ACCEPTING CHEMOTAXIS PROTEIN MCPB"/>
    <property type="match status" value="1"/>
</dbReference>
<accession>A0A7X2MYD0</accession>
<evidence type="ECO:0000256" key="7">
    <source>
        <dbReference type="ARBA" id="ARBA00023224"/>
    </source>
</evidence>
<keyword evidence="4 10" id="KW-0812">Transmembrane</keyword>
<gene>
    <name evidence="12" type="ORF">FYJ33_07985</name>
</gene>
<keyword evidence="6 10" id="KW-0472">Membrane</keyword>
<evidence type="ECO:0000256" key="4">
    <source>
        <dbReference type="ARBA" id="ARBA00022692"/>
    </source>
</evidence>
<feature type="domain" description="Methyl-accepting transducer" evidence="11">
    <location>
        <begin position="367"/>
        <end position="632"/>
    </location>
</feature>
<evidence type="ECO:0000256" key="6">
    <source>
        <dbReference type="ARBA" id="ARBA00023136"/>
    </source>
</evidence>
<evidence type="ECO:0000259" key="11">
    <source>
        <dbReference type="PROSITE" id="PS50111"/>
    </source>
</evidence>
<evidence type="ECO:0000256" key="10">
    <source>
        <dbReference type="SAM" id="Phobius"/>
    </source>
</evidence>
<keyword evidence="2" id="KW-1003">Cell membrane</keyword>
<sequence>MKQKLKIGIARRIIIQITLLVFIMCNILSFISYSRSKANILGITFEELTERTKDMATVVDAYFEKRKEQLRYIAKIDEIKSMDWNAQKQVLIDENEKWGFNGLFIMSADGFGYYIGNEEPKDQSQEDFFKKMKAEGEFVTDPFIKQIEKESITTIVTPINRDDKVVGYLCGTIKLDEVNKIVQSIKIGQSGYGFILDSTGRFVAHKDMNLVLTETKFVDNFAGKNKDKENEVNNILSKLISDKTEVEDVVLNGSKVRISHTRIAGTSWSICLIAPNKEVMSGINRIALDQFITTVIFVVIGALTSVVIGRILLREIKNIRNYSTELSSYNLAYKGEKIGDNEFAETIQDLNSGVNELCSAINQVKMNSNEISKSSEKINEMIIDISSELESSAAETEEISANMEQCTASLEEANSISHTINKSAEKSADTAVKVLKLAGDIQQESDVAYNDAILSKQNVESLYNSCSIKLKRALEKIAVVENISSMSNSILEISQQTNLLSLNASIEAARAGEQGKGFAVVAEEVRKLAEQSASTVNAIQDNVNETLLAVKELSETSSELLNVVEKDILNDYEKLIDITSSYKKSGDNFKNVMTEVSGVSKEIYDSINNVSSNIEELTEAISSVSKSSLHIAENMTSINCKKDDIVEYLEKNKDKSQHLLGMVNKFKTE</sequence>
<dbReference type="PROSITE" id="PS50111">
    <property type="entry name" value="CHEMOTAXIS_TRANSDUC_2"/>
    <property type="match status" value="1"/>
</dbReference>
<keyword evidence="13" id="KW-1185">Reference proteome</keyword>
<comment type="subcellular location">
    <subcellularLocation>
        <location evidence="1">Cell membrane</location>
        <topology evidence="1">Multi-pass membrane protein</topology>
    </subcellularLocation>
</comment>
<keyword evidence="5 10" id="KW-1133">Transmembrane helix</keyword>
<keyword evidence="7 9" id="KW-0807">Transducer</keyword>
<name>A0A7X2MYD0_9CLOT</name>